<dbReference type="NCBIfam" id="TIGR01843">
    <property type="entry name" value="type_I_hlyD"/>
    <property type="match status" value="1"/>
</dbReference>
<evidence type="ECO:0000256" key="2">
    <source>
        <dbReference type="ARBA" id="ARBA00009477"/>
    </source>
</evidence>
<dbReference type="PROSITE" id="PS00543">
    <property type="entry name" value="HLYD_FAMILY"/>
    <property type="match status" value="1"/>
</dbReference>
<dbReference type="Pfam" id="PF25988">
    <property type="entry name" value="HH_CyaD"/>
    <property type="match status" value="1"/>
</dbReference>
<dbReference type="RefSeq" id="WP_283445125.1">
    <property type="nucleotide sequence ID" value="NZ_FXUL01000029.1"/>
</dbReference>
<sequence>MSLRHRLQAMHDLTRHYGAVFRHFWALRGTMRTDFFNQQEAAFLPAGLALQESPASASLRWTARVLMALVGALLLWSVLGKLDIIVNAGGKIIPSARIKTIASVDTAVVRSLHAREGQVVKAGELLVELDTSAQDAERDKADGDRAAALLQAARSQALLDAIERMQPPLLDKVAAASGAQWQAARLQVEGQYRQFRARLAQIDGNIARHAAALPLATRHAEDYRVLAQQHDVAPHAWLEKEQARIDLAGQLAEARHQRAALVAETRREALDAGAEGRRLAAASAQDARRASDHGRLLRLLSPVDGTVQQLAIHTVGGVVPAAQPLMQVVPREDQVEVEAFIDNKDVGFVHEGQDAAVKIDAFDYTRYGTVPATVTHVSRDAIQDEKKGLIYSVRVALRQNSIAVGGRPAALSAGMSASVEIRTGERRIIAYVLSPLVQHQHEALHER</sequence>
<accession>A0ABY1QR56</accession>
<keyword evidence="13" id="KW-1185">Reference proteome</keyword>
<evidence type="ECO:0000256" key="3">
    <source>
        <dbReference type="ARBA" id="ARBA00022448"/>
    </source>
</evidence>
<protein>
    <recommendedName>
        <fullName evidence="9">Membrane fusion protein (MFP) family protein</fullName>
    </recommendedName>
</protein>
<evidence type="ECO:0000256" key="4">
    <source>
        <dbReference type="ARBA" id="ARBA00022475"/>
    </source>
</evidence>
<dbReference type="InterPro" id="IPR059040">
    <property type="entry name" value="HH_CyaD-like"/>
</dbReference>
<dbReference type="EMBL" id="FXUL01000029">
    <property type="protein sequence ID" value="SMP78578.1"/>
    <property type="molecule type" value="Genomic_DNA"/>
</dbReference>
<dbReference type="InterPro" id="IPR058982">
    <property type="entry name" value="Beta-barrel_AprE"/>
</dbReference>
<dbReference type="InterPro" id="IPR050739">
    <property type="entry name" value="MFP"/>
</dbReference>
<keyword evidence="3 9" id="KW-0813">Transport</keyword>
<keyword evidence="8" id="KW-0472">Membrane</keyword>
<dbReference type="PANTHER" id="PTHR30386:SF27">
    <property type="entry name" value="MEMBRANE FUSION PROTEIN (MFP) FAMILY PROTEIN"/>
    <property type="match status" value="1"/>
</dbReference>
<comment type="subcellular location">
    <subcellularLocation>
        <location evidence="1 9">Cell inner membrane</location>
        <topology evidence="1 9">Single-pass membrane protein</topology>
    </subcellularLocation>
</comment>
<keyword evidence="6" id="KW-0812">Transmembrane</keyword>
<dbReference type="InterPro" id="IPR006144">
    <property type="entry name" value="Secretion_HlyD_CS"/>
</dbReference>
<dbReference type="Gene3D" id="2.40.50.100">
    <property type="match status" value="1"/>
</dbReference>
<keyword evidence="5 9" id="KW-0997">Cell inner membrane</keyword>
<evidence type="ECO:0000259" key="11">
    <source>
        <dbReference type="Pfam" id="PF26002"/>
    </source>
</evidence>
<proteinExistence type="inferred from homology"/>
<evidence type="ECO:0000256" key="6">
    <source>
        <dbReference type="ARBA" id="ARBA00022692"/>
    </source>
</evidence>
<reference evidence="12 13" key="1">
    <citation type="submission" date="2017-05" db="EMBL/GenBank/DDBJ databases">
        <authorList>
            <person name="Varghese N."/>
            <person name="Submissions S."/>
        </authorList>
    </citation>
    <scope>NUCLEOTIDE SEQUENCE [LARGE SCALE GENOMIC DNA]</scope>
    <source>
        <strain evidence="12 13">DSM 26001</strain>
    </source>
</reference>
<keyword evidence="4 9" id="KW-1003">Cell membrane</keyword>
<organism evidence="12 13">
    <name type="scientific">Noviherbaspirillum suwonense</name>
    <dbReference type="NCBI Taxonomy" id="1224511"/>
    <lineage>
        <taxon>Bacteria</taxon>
        <taxon>Pseudomonadati</taxon>
        <taxon>Pseudomonadota</taxon>
        <taxon>Betaproteobacteria</taxon>
        <taxon>Burkholderiales</taxon>
        <taxon>Oxalobacteraceae</taxon>
        <taxon>Noviherbaspirillum</taxon>
    </lineage>
</organism>
<evidence type="ECO:0000313" key="13">
    <source>
        <dbReference type="Proteomes" id="UP001158049"/>
    </source>
</evidence>
<name>A0ABY1QR56_9BURK</name>
<dbReference type="Proteomes" id="UP001158049">
    <property type="component" value="Unassembled WGS sequence"/>
</dbReference>
<evidence type="ECO:0000256" key="1">
    <source>
        <dbReference type="ARBA" id="ARBA00004377"/>
    </source>
</evidence>
<evidence type="ECO:0000256" key="7">
    <source>
        <dbReference type="ARBA" id="ARBA00022989"/>
    </source>
</evidence>
<dbReference type="Pfam" id="PF26002">
    <property type="entry name" value="Beta-barrel_AprE"/>
    <property type="match status" value="1"/>
</dbReference>
<comment type="caution">
    <text evidence="12">The sequence shown here is derived from an EMBL/GenBank/DDBJ whole genome shotgun (WGS) entry which is preliminary data.</text>
</comment>
<dbReference type="PRINTS" id="PR01490">
    <property type="entry name" value="RTXTOXIND"/>
</dbReference>
<evidence type="ECO:0000256" key="9">
    <source>
        <dbReference type="RuleBase" id="RU365093"/>
    </source>
</evidence>
<evidence type="ECO:0000256" key="5">
    <source>
        <dbReference type="ARBA" id="ARBA00022519"/>
    </source>
</evidence>
<evidence type="ECO:0000256" key="8">
    <source>
        <dbReference type="ARBA" id="ARBA00023136"/>
    </source>
</evidence>
<dbReference type="SUPFAM" id="SSF111369">
    <property type="entry name" value="HlyD-like secretion proteins"/>
    <property type="match status" value="1"/>
</dbReference>
<evidence type="ECO:0000259" key="10">
    <source>
        <dbReference type="Pfam" id="PF25988"/>
    </source>
</evidence>
<gene>
    <name evidence="12" type="ORF">SAMN06295970_12920</name>
</gene>
<comment type="similarity">
    <text evidence="2 9">Belongs to the membrane fusion protein (MFP) (TC 8.A.1) family.</text>
</comment>
<feature type="domain" description="AprE-like beta-barrel" evidence="11">
    <location>
        <begin position="337"/>
        <end position="424"/>
    </location>
</feature>
<feature type="domain" description="CyaD-like alpha-helical hairpin" evidence="10">
    <location>
        <begin position="130"/>
        <end position="297"/>
    </location>
</feature>
<keyword evidence="7" id="KW-1133">Transmembrane helix</keyword>
<dbReference type="Gene3D" id="2.40.30.170">
    <property type="match status" value="1"/>
</dbReference>
<evidence type="ECO:0000313" key="12">
    <source>
        <dbReference type="EMBL" id="SMP78578.1"/>
    </source>
</evidence>
<dbReference type="InterPro" id="IPR010129">
    <property type="entry name" value="T1SS_HlyD"/>
</dbReference>
<dbReference type="PANTHER" id="PTHR30386">
    <property type="entry name" value="MEMBRANE FUSION SUBUNIT OF EMRAB-TOLC MULTIDRUG EFFLUX PUMP"/>
    <property type="match status" value="1"/>
</dbReference>